<feature type="transmembrane region" description="Helical" evidence="8">
    <location>
        <begin position="174"/>
        <end position="194"/>
    </location>
</feature>
<feature type="transmembrane region" description="Helical" evidence="8">
    <location>
        <begin position="243"/>
        <end position="263"/>
    </location>
</feature>
<feature type="transmembrane region" description="Helical" evidence="8">
    <location>
        <begin position="384"/>
        <end position="402"/>
    </location>
</feature>
<evidence type="ECO:0000256" key="4">
    <source>
        <dbReference type="ARBA" id="ARBA00022692"/>
    </source>
</evidence>
<feature type="transmembrane region" description="Helical" evidence="8">
    <location>
        <begin position="136"/>
        <end position="154"/>
    </location>
</feature>
<dbReference type="GeneID" id="4851529"/>
<keyword evidence="11" id="KW-1185">Reference proteome</keyword>
<reference evidence="10 11" key="1">
    <citation type="journal article" date="2007" name="Nat. Biotechnol.">
        <title>Genome sequence of the lignocellulose-bioconverting and xylose-fermenting yeast Pichia stipitis.</title>
        <authorList>
            <person name="Jeffries T.W."/>
            <person name="Grigoriev I.V."/>
            <person name="Grimwood J."/>
            <person name="Laplaza J.M."/>
            <person name="Aerts A."/>
            <person name="Salamov A."/>
            <person name="Schmutz J."/>
            <person name="Lindquist E."/>
            <person name="Dehal P."/>
            <person name="Shapiro H."/>
            <person name="Jin Y.S."/>
            <person name="Passoth V."/>
            <person name="Richardson P.M."/>
        </authorList>
    </citation>
    <scope>NUCLEOTIDE SEQUENCE [LARGE SCALE GENOMIC DNA]</scope>
    <source>
        <strain evidence="11">ATCC 58785 / CBS 6054 / NBRC 10063 / NRRL Y-11545</strain>
    </source>
</reference>
<dbReference type="PIRSF" id="PIRSF006060">
    <property type="entry name" value="AA_transporter"/>
    <property type="match status" value="1"/>
</dbReference>
<gene>
    <name evidence="10" type="primary">GNP1</name>
    <name evidence="10" type="ORF">PICST_28779</name>
</gene>
<feature type="transmembrane region" description="Helical" evidence="8">
    <location>
        <begin position="92"/>
        <end position="115"/>
    </location>
</feature>
<keyword evidence="5" id="KW-0029">Amino-acid transport</keyword>
<dbReference type="GO" id="GO:0015171">
    <property type="term" value="F:amino acid transmembrane transporter activity"/>
    <property type="evidence" value="ECO:0007669"/>
    <property type="project" value="TreeGrafter"/>
</dbReference>
<keyword evidence="3" id="KW-0813">Transport</keyword>
<dbReference type="Pfam" id="PF00324">
    <property type="entry name" value="AA_permease"/>
    <property type="match status" value="1"/>
</dbReference>
<evidence type="ECO:0000256" key="2">
    <source>
        <dbReference type="ARBA" id="ARBA00006983"/>
    </source>
</evidence>
<dbReference type="Proteomes" id="UP000002258">
    <property type="component" value="Chromosome 1"/>
</dbReference>
<feature type="transmembrane region" description="Helical" evidence="8">
    <location>
        <begin position="491"/>
        <end position="511"/>
    </location>
</feature>
<dbReference type="InterPro" id="IPR004841">
    <property type="entry name" value="AA-permease/SLC12A_dom"/>
</dbReference>
<dbReference type="HOGENOM" id="CLU_007946_12_0_1"/>
<dbReference type="RefSeq" id="XP_001388024.1">
    <property type="nucleotide sequence ID" value="XM_001387987.1"/>
</dbReference>
<dbReference type="OrthoDB" id="3900342at2759"/>
<keyword evidence="6 8" id="KW-1133">Transmembrane helix</keyword>
<sequence>MSLSEVSKEKEYPVEDAAIRSADSCESATPKSHWKSFKDSFKRKEVVEGEERLHQTMNKRHLKLMALSTGLGTGLLVAASGKLRNAGPAGVLIGYFIVGTIMLIPTINSVSELSIAYSRMPGGFQAFYSKFIDESVGFALGWNYALQWVVVISLELVVASMTVKFWTTSLHPDVIVAIVMVIIFLINLGGARGYAEAESIMNTVKVLFLTGFVIFGLIIDLGGGPQGFVGGRYYRDPGAFTTFKGLVTVFCTGAFSLGGSEFVSLAAAETKHPRIALRAASKFVYYKVFVLFLGSLLFVGLLVPYDNPDLLGSSKGTNTSPYVLAAQLHGVKVLPHIINAVILISVTSVATAAMYSSPRFIQALAQEGLAPKWFDYIDRQGRPLRAWLCTVVCTFFSFIAAYEKQDIVFNWMLSISALCFVFAWLFICICHLRFRACLKARGIPLSDLAYASQTGVIGSWTSIIINCLILIGQFWIALFPIGSNKPDANNFFQNYLGAVFILVFYFGHKLWTKNWKFYKSVDEIDFDTGRIKYDSEILQLEILEDKERYKRASILKKIYITLFD</sequence>
<feature type="domain" description="Amino acid permease/ SLC12A" evidence="9">
    <location>
        <begin position="61"/>
        <end position="516"/>
    </location>
</feature>
<evidence type="ECO:0000313" key="11">
    <source>
        <dbReference type="Proteomes" id="UP000002258"/>
    </source>
</evidence>
<evidence type="ECO:0000256" key="8">
    <source>
        <dbReference type="SAM" id="Phobius"/>
    </source>
</evidence>
<dbReference type="GO" id="GO:0005886">
    <property type="term" value="C:plasma membrane"/>
    <property type="evidence" value="ECO:0007669"/>
    <property type="project" value="UniProtKB-SubCell"/>
</dbReference>
<evidence type="ECO:0000256" key="3">
    <source>
        <dbReference type="ARBA" id="ARBA00022448"/>
    </source>
</evidence>
<dbReference type="PANTHER" id="PTHR43341">
    <property type="entry name" value="AMINO ACID PERMEASE"/>
    <property type="match status" value="1"/>
</dbReference>
<feature type="transmembrane region" description="Helical" evidence="8">
    <location>
        <begin position="455"/>
        <end position="479"/>
    </location>
</feature>
<feature type="transmembrane region" description="Helical" evidence="8">
    <location>
        <begin position="408"/>
        <end position="434"/>
    </location>
</feature>
<dbReference type="OMA" id="PKFLDYV"/>
<evidence type="ECO:0000256" key="1">
    <source>
        <dbReference type="ARBA" id="ARBA00004651"/>
    </source>
</evidence>
<feature type="transmembrane region" description="Helical" evidence="8">
    <location>
        <begin position="284"/>
        <end position="305"/>
    </location>
</feature>
<dbReference type="eggNOG" id="KOG1286">
    <property type="taxonomic scope" value="Eukaryota"/>
</dbReference>
<name>A3GGY0_PICST</name>
<dbReference type="KEGG" id="pic:PICST_28779"/>
<dbReference type="EMBL" id="AAVQ01000001">
    <property type="protein sequence ID" value="EAZ64001.1"/>
    <property type="molecule type" value="Genomic_DNA"/>
</dbReference>
<keyword evidence="4 8" id="KW-0812">Transmembrane</keyword>
<feature type="transmembrane region" description="Helical" evidence="8">
    <location>
        <begin position="337"/>
        <end position="355"/>
    </location>
</feature>
<dbReference type="FunFam" id="1.20.1740.10:FF:000017">
    <property type="entry name" value="Amino acid permease"/>
    <property type="match status" value="1"/>
</dbReference>
<evidence type="ECO:0000256" key="7">
    <source>
        <dbReference type="ARBA" id="ARBA00023136"/>
    </source>
</evidence>
<protein>
    <submittedName>
        <fullName evidence="10">High-affinity glutamine permease</fullName>
    </submittedName>
</protein>
<comment type="similarity">
    <text evidence="2">Belongs to the amino acid-polyamine-organocation (APC) superfamily. YAT (TC 2.A.3.10) family.</text>
</comment>
<feature type="transmembrane region" description="Helical" evidence="8">
    <location>
        <begin position="62"/>
        <end position="80"/>
    </location>
</feature>
<dbReference type="AlphaFoldDB" id="A3GGY0"/>
<organism evidence="10 11">
    <name type="scientific">Scheffersomyces stipitis (strain ATCC 58785 / CBS 6054 / NBRC 10063 / NRRL Y-11545)</name>
    <name type="common">Yeast</name>
    <name type="synonym">Pichia stipitis</name>
    <dbReference type="NCBI Taxonomy" id="322104"/>
    <lineage>
        <taxon>Eukaryota</taxon>
        <taxon>Fungi</taxon>
        <taxon>Dikarya</taxon>
        <taxon>Ascomycota</taxon>
        <taxon>Saccharomycotina</taxon>
        <taxon>Pichiomycetes</taxon>
        <taxon>Debaryomycetaceae</taxon>
        <taxon>Scheffersomyces</taxon>
    </lineage>
</organism>
<evidence type="ECO:0000259" key="9">
    <source>
        <dbReference type="Pfam" id="PF00324"/>
    </source>
</evidence>
<comment type="caution">
    <text evidence="10">The sequence shown here is derived from an EMBL/GenBank/DDBJ whole genome shotgun (WGS) entry which is preliminary data.</text>
</comment>
<dbReference type="PANTHER" id="PTHR43341:SF17">
    <property type="entry name" value="GENERAL AMINO ACID PERMEASE AGP1-RELATED"/>
    <property type="match status" value="1"/>
</dbReference>
<dbReference type="STRING" id="322104.A3GGY0"/>
<evidence type="ECO:0000256" key="6">
    <source>
        <dbReference type="ARBA" id="ARBA00022989"/>
    </source>
</evidence>
<dbReference type="InParanoid" id="A3GGY0"/>
<comment type="subcellular location">
    <subcellularLocation>
        <location evidence="1">Cell membrane</location>
        <topology evidence="1">Multi-pass membrane protein</topology>
    </subcellularLocation>
</comment>
<dbReference type="InterPro" id="IPR050524">
    <property type="entry name" value="APC_YAT"/>
</dbReference>
<proteinExistence type="inferred from homology"/>
<dbReference type="Gene3D" id="1.20.1740.10">
    <property type="entry name" value="Amino acid/polyamine transporter I"/>
    <property type="match status" value="1"/>
</dbReference>
<accession>A3GGY0</accession>
<evidence type="ECO:0000313" key="10">
    <source>
        <dbReference type="EMBL" id="EAZ64001.1"/>
    </source>
</evidence>
<keyword evidence="7 8" id="KW-0472">Membrane</keyword>
<evidence type="ECO:0000256" key="5">
    <source>
        <dbReference type="ARBA" id="ARBA00022970"/>
    </source>
</evidence>
<feature type="transmembrane region" description="Helical" evidence="8">
    <location>
        <begin position="206"/>
        <end position="223"/>
    </location>
</feature>